<name>A0A2P6Q9H3_ROSCH</name>
<dbReference type="Gramene" id="PRQ30831">
    <property type="protein sequence ID" value="PRQ30831"/>
    <property type="gene ID" value="RchiOBHm_Chr5g0028901"/>
</dbReference>
<evidence type="ECO:0000313" key="2">
    <source>
        <dbReference type="Proteomes" id="UP000238479"/>
    </source>
</evidence>
<comment type="caution">
    <text evidence="1">The sequence shown here is derived from an EMBL/GenBank/DDBJ whole genome shotgun (WGS) entry which is preliminary data.</text>
</comment>
<keyword evidence="2" id="KW-1185">Reference proteome</keyword>
<proteinExistence type="predicted"/>
<reference evidence="1 2" key="1">
    <citation type="journal article" date="2018" name="Nat. Genet.">
        <title>The Rosa genome provides new insights in the design of modern roses.</title>
        <authorList>
            <person name="Bendahmane M."/>
        </authorList>
    </citation>
    <scope>NUCLEOTIDE SEQUENCE [LARGE SCALE GENOMIC DNA]</scope>
    <source>
        <strain evidence="2">cv. Old Blush</strain>
    </source>
</reference>
<protein>
    <submittedName>
        <fullName evidence="1">Uncharacterized protein</fullName>
    </submittedName>
</protein>
<gene>
    <name evidence="1" type="ORF">RchiOBHm_Chr5g0028901</name>
</gene>
<accession>A0A2P6Q9H3</accession>
<sequence length="62" mass="7236">MEYFCLSSECDNRLFRIIFQMPKLEKYPFLKASTPPIRCISMSHNTPVDLLSHVRKITICTA</sequence>
<dbReference type="Proteomes" id="UP000238479">
    <property type="component" value="Chromosome 5"/>
</dbReference>
<organism evidence="1 2">
    <name type="scientific">Rosa chinensis</name>
    <name type="common">China rose</name>
    <dbReference type="NCBI Taxonomy" id="74649"/>
    <lineage>
        <taxon>Eukaryota</taxon>
        <taxon>Viridiplantae</taxon>
        <taxon>Streptophyta</taxon>
        <taxon>Embryophyta</taxon>
        <taxon>Tracheophyta</taxon>
        <taxon>Spermatophyta</taxon>
        <taxon>Magnoliopsida</taxon>
        <taxon>eudicotyledons</taxon>
        <taxon>Gunneridae</taxon>
        <taxon>Pentapetalae</taxon>
        <taxon>rosids</taxon>
        <taxon>fabids</taxon>
        <taxon>Rosales</taxon>
        <taxon>Rosaceae</taxon>
        <taxon>Rosoideae</taxon>
        <taxon>Rosoideae incertae sedis</taxon>
        <taxon>Rosa</taxon>
    </lineage>
</organism>
<evidence type="ECO:0000313" key="1">
    <source>
        <dbReference type="EMBL" id="PRQ30831.1"/>
    </source>
</evidence>
<dbReference type="AlphaFoldDB" id="A0A2P6Q9H3"/>
<dbReference type="EMBL" id="PDCK01000043">
    <property type="protein sequence ID" value="PRQ30831.1"/>
    <property type="molecule type" value="Genomic_DNA"/>
</dbReference>